<accession>A0AAD5TLV4</accession>
<evidence type="ECO:0000256" key="4">
    <source>
        <dbReference type="ARBA" id="ARBA00023121"/>
    </source>
</evidence>
<feature type="region of interest" description="Disordered" evidence="7">
    <location>
        <begin position="1616"/>
        <end position="1674"/>
    </location>
</feature>
<keyword evidence="4" id="KW-0446">Lipid-binding</keyword>
<dbReference type="InterPro" id="IPR052455">
    <property type="entry name" value="Tricalbin_domain"/>
</dbReference>
<keyword evidence="2" id="KW-0813">Transport</keyword>
<dbReference type="GO" id="GO:0016020">
    <property type="term" value="C:membrane"/>
    <property type="evidence" value="ECO:0007669"/>
    <property type="project" value="UniProtKB-SubCell"/>
</dbReference>
<dbReference type="CDD" id="cd21678">
    <property type="entry name" value="SMP_TCB"/>
    <property type="match status" value="1"/>
</dbReference>
<dbReference type="Pfam" id="PF25669">
    <property type="entry name" value="SMP_MUG190-like"/>
    <property type="match status" value="1"/>
</dbReference>
<feature type="domain" description="C2" evidence="9">
    <location>
        <begin position="614"/>
        <end position="746"/>
    </location>
</feature>
<feature type="domain" description="C2" evidence="9">
    <location>
        <begin position="757"/>
        <end position="873"/>
    </location>
</feature>
<evidence type="ECO:0000256" key="8">
    <source>
        <dbReference type="SAM" id="Phobius"/>
    </source>
</evidence>
<feature type="compositionally biased region" description="Low complexity" evidence="7">
    <location>
        <begin position="11"/>
        <end position="20"/>
    </location>
</feature>
<evidence type="ECO:0000313" key="11">
    <source>
        <dbReference type="EMBL" id="KAJ3180304.1"/>
    </source>
</evidence>
<dbReference type="Proteomes" id="UP001212152">
    <property type="component" value="Unassembled WGS sequence"/>
</dbReference>
<evidence type="ECO:0000256" key="2">
    <source>
        <dbReference type="ARBA" id="ARBA00022448"/>
    </source>
</evidence>
<dbReference type="GO" id="GO:0006869">
    <property type="term" value="P:lipid transport"/>
    <property type="evidence" value="ECO:0007669"/>
    <property type="project" value="UniProtKB-KW"/>
</dbReference>
<protein>
    <submittedName>
        <fullName evidence="11">Uncharacterized protein</fullName>
    </submittedName>
</protein>
<evidence type="ECO:0000259" key="10">
    <source>
        <dbReference type="PROSITE" id="PS51847"/>
    </source>
</evidence>
<feature type="region of interest" description="Disordered" evidence="7">
    <location>
        <begin position="1"/>
        <end position="38"/>
    </location>
</feature>
<dbReference type="GO" id="GO:0008289">
    <property type="term" value="F:lipid binding"/>
    <property type="evidence" value="ECO:0007669"/>
    <property type="project" value="UniProtKB-KW"/>
</dbReference>
<feature type="domain" description="SMP-LTD" evidence="10">
    <location>
        <begin position="249"/>
        <end position="452"/>
    </location>
</feature>
<feature type="compositionally biased region" description="Polar residues" evidence="7">
    <location>
        <begin position="1645"/>
        <end position="1656"/>
    </location>
</feature>
<evidence type="ECO:0000256" key="3">
    <source>
        <dbReference type="ARBA" id="ARBA00023055"/>
    </source>
</evidence>
<evidence type="ECO:0000256" key="1">
    <source>
        <dbReference type="ARBA" id="ARBA00004370"/>
    </source>
</evidence>
<dbReference type="PANTHER" id="PTHR46980">
    <property type="entry name" value="TRICALBIN-1-RELATED"/>
    <property type="match status" value="1"/>
</dbReference>
<keyword evidence="6" id="KW-0175">Coiled coil</keyword>
<name>A0AAD5TLV4_9FUNG</name>
<gene>
    <name evidence="11" type="ORF">HDU87_002183</name>
</gene>
<dbReference type="PROSITE" id="PS51847">
    <property type="entry name" value="SMP"/>
    <property type="match status" value="1"/>
</dbReference>
<keyword evidence="8" id="KW-0812">Transmembrane</keyword>
<dbReference type="CDD" id="cd00030">
    <property type="entry name" value="C2"/>
    <property type="match status" value="2"/>
</dbReference>
<dbReference type="EMBL" id="JADGJQ010000017">
    <property type="protein sequence ID" value="KAJ3180304.1"/>
    <property type="molecule type" value="Genomic_DNA"/>
</dbReference>
<dbReference type="PROSITE" id="PS50004">
    <property type="entry name" value="C2"/>
    <property type="match status" value="5"/>
</dbReference>
<feature type="domain" description="C2" evidence="9">
    <location>
        <begin position="1442"/>
        <end position="1565"/>
    </location>
</feature>
<feature type="coiled-coil region" evidence="6">
    <location>
        <begin position="1031"/>
        <end position="1059"/>
    </location>
</feature>
<dbReference type="InterPro" id="IPR035892">
    <property type="entry name" value="C2_domain_sf"/>
</dbReference>
<keyword evidence="12" id="KW-1185">Reference proteome</keyword>
<feature type="compositionally biased region" description="Low complexity" evidence="7">
    <location>
        <begin position="1616"/>
        <end position="1625"/>
    </location>
</feature>
<evidence type="ECO:0000259" key="9">
    <source>
        <dbReference type="PROSITE" id="PS50004"/>
    </source>
</evidence>
<keyword evidence="3" id="KW-0445">Lipid transport</keyword>
<dbReference type="SMART" id="SM00239">
    <property type="entry name" value="C2"/>
    <property type="match status" value="6"/>
</dbReference>
<evidence type="ECO:0000313" key="12">
    <source>
        <dbReference type="Proteomes" id="UP001212152"/>
    </source>
</evidence>
<feature type="transmembrane region" description="Helical" evidence="8">
    <location>
        <begin position="206"/>
        <end position="222"/>
    </location>
</feature>
<evidence type="ECO:0000256" key="7">
    <source>
        <dbReference type="SAM" id="MobiDB-lite"/>
    </source>
</evidence>
<feature type="compositionally biased region" description="Basic and acidic residues" evidence="7">
    <location>
        <begin position="1"/>
        <end position="10"/>
    </location>
</feature>
<feature type="domain" description="C2" evidence="9">
    <location>
        <begin position="443"/>
        <end position="577"/>
    </location>
</feature>
<dbReference type="Pfam" id="PF00168">
    <property type="entry name" value="C2"/>
    <property type="match status" value="6"/>
</dbReference>
<keyword evidence="5 8" id="KW-0472">Membrane</keyword>
<comment type="subcellular location">
    <subcellularLocation>
        <location evidence="1">Membrane</location>
    </subcellularLocation>
</comment>
<dbReference type="InterPro" id="IPR000008">
    <property type="entry name" value="C2_dom"/>
</dbReference>
<dbReference type="Gene3D" id="2.60.40.150">
    <property type="entry name" value="C2 domain"/>
    <property type="match status" value="6"/>
</dbReference>
<feature type="domain" description="C2" evidence="9">
    <location>
        <begin position="1197"/>
        <end position="1315"/>
    </location>
</feature>
<dbReference type="InterPro" id="IPR031468">
    <property type="entry name" value="SMP_LBD"/>
</dbReference>
<feature type="region of interest" description="Disordered" evidence="7">
    <location>
        <begin position="1340"/>
        <end position="1365"/>
    </location>
</feature>
<dbReference type="SUPFAM" id="SSF49562">
    <property type="entry name" value="C2 domain (Calcium/lipid-binding domain, CaLB)"/>
    <property type="match status" value="6"/>
</dbReference>
<comment type="caution">
    <text evidence="11">The sequence shown here is derived from an EMBL/GenBank/DDBJ whole genome shotgun (WGS) entry which is preliminary data.</text>
</comment>
<sequence>MTDHTDKRPADAASTASADPYVLAPDEQPAINAPPVQPPVPIVDTVDFAPRTAVDKLRRIIEDGAPAQGIPSLSAASSEAKSDCLGVPVTEKPSMSRFDSFRAAGKTILAVNAISRKEGEAPPAHSITAAQAATRLTGVIFDNDGEIPAVLRNVAINSVEQMDKMRAAVSLYKPMIEQLVYWENLKVALYFTTGVVWTFILTKLNFGFAWVLLILVMVGGAFRRNQKRLRRKINNELSKQLAIKKLETDAESVEWMNQFLTRFWLIFEPSLSEGIKTNVDWVLEANKPGFLDELRLTTFTLGSQAPRVESIRSYPSTSDDILMMDWDLSFSPVDEESMTKQERQTSDIRHSKIELTARVGKGLASIPLPVLVTEMEFRGKARIQLKFMTAYPHIKTVEFCLLEKPVLDFNVRPLKGMDLMDTPGLSSFISDTINYYTELYVIDPNKITIDLEQLLGTSTEADKPIGVLRVAVYEAKGLRNMELAGKSDPYAVMTIGGKQVIRTKTITNTLNPVWEETHHIVITKSTLAQIESKSDEVRVELFDWNNLAKDKSMGATASLRLGKWLKLLEDPKQGEDADAAHLTAEEKDTLIHDWGTPFADDTDIWKKLSIGDSSKGDVRLGLSYFPVQDLAPGVVPTEFSAGILMITVHQAKELGCSKNASPDCSIEQDGMEIFRTPPKRKTNNPVWDAPFTIFVTDLENTKFRFRLWNDGKALGATDVYPKDCIGKEATADWFKLFGGKEAAGRLRVTFRFTPVDLEGEGLDVAKMKRRQPVALLRLNVVEAKGLANVEMMGKSDPYTKLSLAGRSFGATHVKNNVLDPKWNEIFYAVCYSRKEMLSLSVWDWNDLRKDRTLGKVDFLVADLIKEDVITGDDGVQTVAGSVRDLETPAELEQVGLSKEAWAKQERDGLKITRNGMFADVWAPIYIQRHAGDEAVGPKETDAASVVDTSPPVARRGFTKVLSVEGLAGIGRSSATAKEPRQKGFLHFEVDYFTVVADRVLHAERAPALKRSRSGAIPQLSAADEELLDDDAKLALEKAVEEERDKRAEEEKAVQAAINERAKHVTETLKQYPSGIVSIRLHEAQHLKYIINAYAEILLEDESVWATRTKRKTLRPTWDESIDKYISNLPSTKLAIRIRNQLEKENRSAHDGIVGTWSGDFIGELLGKASAWISLVPPVDESGKAVAGEAAKMRVTVSFAPVAVELDGSEASGGVGVLHIDVLEAKNVEAVDSTGASDPYCQLYLNGVKIHKTKIVKKSINPQWKETVSVPVASRLRSTLEIRVKDWNNFAKDVTLGSVHVQLAKLPPNEVVDREFALEGAATGSIRLRFLFDPQAISPGTKQSAGIASGDSNHHDASTRLAGEEGGMTKMGKAVFGKLAGTSVGIGKTVEEVGRAATLTHANKKRGASVTVSVEDIARAQGLSIPSVSIASDLESLSSSVAAPISPNLGRSRQPSIIHLPISGTVLIHVVEARNLKPVDSGGTSDPFVKIMQMYHGKLKTMHKTSVVKKNLNPKFRDERCDLRVPPSQIIIVVKDHNTLQKDVALGEAEIDLASWFTPPAPDEVEGPPPVVDKWIALGMGGTGEVRIVAEYRHAELGAGGGLSAKSSSRSIHLASSRDSIASSRSFTPQPQAANNYGGAGAPLQTIESQVAVSSFQHPPPPVPPDVPNGGVEGGGLRRSLSFIVGLKGSKKSKDNIATMAKGEK</sequence>
<evidence type="ECO:0000256" key="6">
    <source>
        <dbReference type="SAM" id="Coils"/>
    </source>
</evidence>
<dbReference type="PANTHER" id="PTHR46980:SF2">
    <property type="entry name" value="TRICALBIN-1-RELATED"/>
    <property type="match status" value="1"/>
</dbReference>
<keyword evidence="8" id="KW-1133">Transmembrane helix</keyword>
<reference evidence="11" key="1">
    <citation type="submission" date="2020-05" db="EMBL/GenBank/DDBJ databases">
        <title>Phylogenomic resolution of chytrid fungi.</title>
        <authorList>
            <person name="Stajich J.E."/>
            <person name="Amses K."/>
            <person name="Simmons R."/>
            <person name="Seto K."/>
            <person name="Myers J."/>
            <person name="Bonds A."/>
            <person name="Quandt C.A."/>
            <person name="Barry K."/>
            <person name="Liu P."/>
            <person name="Grigoriev I."/>
            <person name="Longcore J.E."/>
            <person name="James T.Y."/>
        </authorList>
    </citation>
    <scope>NUCLEOTIDE SEQUENCE</scope>
    <source>
        <strain evidence="11">JEL0379</strain>
    </source>
</reference>
<proteinExistence type="predicted"/>
<evidence type="ECO:0000256" key="5">
    <source>
        <dbReference type="ARBA" id="ARBA00023136"/>
    </source>
</evidence>
<feature type="compositionally biased region" description="Pro residues" evidence="7">
    <location>
        <begin position="1657"/>
        <end position="1666"/>
    </location>
</feature>
<organism evidence="11 12">
    <name type="scientific">Geranomyces variabilis</name>
    <dbReference type="NCBI Taxonomy" id="109894"/>
    <lineage>
        <taxon>Eukaryota</taxon>
        <taxon>Fungi</taxon>
        <taxon>Fungi incertae sedis</taxon>
        <taxon>Chytridiomycota</taxon>
        <taxon>Chytridiomycota incertae sedis</taxon>
        <taxon>Chytridiomycetes</taxon>
        <taxon>Spizellomycetales</taxon>
        <taxon>Powellomycetaceae</taxon>
        <taxon>Geranomyces</taxon>
    </lineage>
</organism>